<dbReference type="EMBL" id="MTBP01000004">
    <property type="protein sequence ID" value="POM22902.1"/>
    <property type="molecule type" value="Genomic_DNA"/>
</dbReference>
<organism evidence="9 10">
    <name type="scientific">Actinomadura rubteroloni</name>
    <dbReference type="NCBI Taxonomy" id="1926885"/>
    <lineage>
        <taxon>Bacteria</taxon>
        <taxon>Bacillati</taxon>
        <taxon>Actinomycetota</taxon>
        <taxon>Actinomycetes</taxon>
        <taxon>Streptosporangiales</taxon>
        <taxon>Thermomonosporaceae</taxon>
        <taxon>Actinomadura</taxon>
    </lineage>
</organism>
<comment type="similarity">
    <text evidence="7">Belongs to the binding-protein-dependent transport system permease family.</text>
</comment>
<evidence type="ECO:0000313" key="10">
    <source>
        <dbReference type="Proteomes" id="UP000242367"/>
    </source>
</evidence>
<evidence type="ECO:0000256" key="4">
    <source>
        <dbReference type="ARBA" id="ARBA00022692"/>
    </source>
</evidence>
<accession>A0A2P4UCZ6</accession>
<dbReference type="Proteomes" id="UP000242367">
    <property type="component" value="Unassembled WGS sequence"/>
</dbReference>
<keyword evidence="3" id="KW-1003">Cell membrane</keyword>
<keyword evidence="10" id="KW-1185">Reference proteome</keyword>
<keyword evidence="4 7" id="KW-0812">Transmembrane</keyword>
<feature type="transmembrane region" description="Helical" evidence="7">
    <location>
        <begin position="262"/>
        <end position="287"/>
    </location>
</feature>
<dbReference type="PROSITE" id="PS50928">
    <property type="entry name" value="ABC_TM1"/>
    <property type="match status" value="1"/>
</dbReference>
<feature type="transmembrane region" description="Helical" evidence="7">
    <location>
        <begin position="60"/>
        <end position="86"/>
    </location>
</feature>
<keyword evidence="5 7" id="KW-1133">Transmembrane helix</keyword>
<evidence type="ECO:0000256" key="6">
    <source>
        <dbReference type="ARBA" id="ARBA00023136"/>
    </source>
</evidence>
<dbReference type="RefSeq" id="WP_103565891.1">
    <property type="nucleotide sequence ID" value="NZ_MTBP01000004.1"/>
</dbReference>
<dbReference type="InterPro" id="IPR051393">
    <property type="entry name" value="ABC_transporter_permease"/>
</dbReference>
<evidence type="ECO:0000313" key="9">
    <source>
        <dbReference type="EMBL" id="POM22902.1"/>
    </source>
</evidence>
<feature type="transmembrane region" description="Helical" evidence="7">
    <location>
        <begin position="7"/>
        <end position="33"/>
    </location>
</feature>
<feature type="transmembrane region" description="Helical" evidence="7">
    <location>
        <begin position="98"/>
        <end position="122"/>
    </location>
</feature>
<dbReference type="Gene3D" id="1.10.3720.10">
    <property type="entry name" value="MetI-like"/>
    <property type="match status" value="1"/>
</dbReference>
<dbReference type="InterPro" id="IPR000515">
    <property type="entry name" value="MetI-like"/>
</dbReference>
<keyword evidence="2 7" id="KW-0813">Transport</keyword>
<comment type="subcellular location">
    <subcellularLocation>
        <location evidence="1 7">Cell membrane</location>
        <topology evidence="1 7">Multi-pass membrane protein</topology>
    </subcellularLocation>
</comment>
<protein>
    <submittedName>
        <fullName evidence="9">Lactose transport system permease protein LacF</fullName>
    </submittedName>
</protein>
<reference evidence="9 10" key="1">
    <citation type="journal article" date="2017" name="Chemistry">
        <title>Isolation, Biosynthesis and Chemical Modifications of Rubterolones A-F: Rare Tropolone Alkaloids from Actinomadura sp. 5-2.</title>
        <authorList>
            <person name="Guo H."/>
            <person name="Benndorf R."/>
            <person name="Leichnitz D."/>
            <person name="Klassen J.L."/>
            <person name="Vollmers J."/>
            <person name="Gorls H."/>
            <person name="Steinacker M."/>
            <person name="Weigel C."/>
            <person name="Dahse H.M."/>
            <person name="Kaster A.K."/>
            <person name="de Beer Z.W."/>
            <person name="Poulsen M."/>
            <person name="Beemelmanns C."/>
        </authorList>
    </citation>
    <scope>NUCLEOTIDE SEQUENCE [LARGE SCALE GENOMIC DNA]</scope>
    <source>
        <strain evidence="9 10">5-2</strain>
    </source>
</reference>
<dbReference type="Pfam" id="PF00528">
    <property type="entry name" value="BPD_transp_1"/>
    <property type="match status" value="1"/>
</dbReference>
<evidence type="ECO:0000256" key="5">
    <source>
        <dbReference type="ARBA" id="ARBA00022989"/>
    </source>
</evidence>
<dbReference type="PANTHER" id="PTHR30193:SF37">
    <property type="entry name" value="INNER MEMBRANE ABC TRANSPORTER PERMEASE PROTEIN YCJO"/>
    <property type="match status" value="1"/>
</dbReference>
<dbReference type="InterPro" id="IPR035906">
    <property type="entry name" value="MetI-like_sf"/>
</dbReference>
<dbReference type="CDD" id="cd06261">
    <property type="entry name" value="TM_PBP2"/>
    <property type="match status" value="1"/>
</dbReference>
<evidence type="ECO:0000256" key="2">
    <source>
        <dbReference type="ARBA" id="ARBA00022448"/>
    </source>
</evidence>
<dbReference type="GO" id="GO:0055085">
    <property type="term" value="P:transmembrane transport"/>
    <property type="evidence" value="ECO:0007669"/>
    <property type="project" value="InterPro"/>
</dbReference>
<evidence type="ECO:0000259" key="8">
    <source>
        <dbReference type="PROSITE" id="PS50928"/>
    </source>
</evidence>
<evidence type="ECO:0000256" key="1">
    <source>
        <dbReference type="ARBA" id="ARBA00004651"/>
    </source>
</evidence>
<evidence type="ECO:0000256" key="3">
    <source>
        <dbReference type="ARBA" id="ARBA00022475"/>
    </source>
</evidence>
<dbReference type="GO" id="GO:0005886">
    <property type="term" value="C:plasma membrane"/>
    <property type="evidence" value="ECO:0007669"/>
    <property type="project" value="UniProtKB-SubCell"/>
</dbReference>
<sequence>MRRSTPYLLVAPFFLLFLAFGAFPLLFTLWMALHDWELGSGTRRWVGLGNFRYLATDADFWHAVVNTLGIFAVSTVPQLLAALVLADLLDRRLRGATALRVALAAPLVTSTAAVALVFTQLFDADHGLVNALLGLAGVPPVDWQGGRGWSWTALAAMVDWRWTGYNALIYLAALQAVPRELYEAAALDGASPARRFWTITVPLLRPTIVFTAVVSTVGGLQLFTEPTLFGAAGAHRMDGGAQHQFQTVTMYLFESAFGQDRYGYGAAVAWALFLLIVAFALLNALILRRRTGGAR</sequence>
<gene>
    <name evidence="9" type="primary">lacF</name>
    <name evidence="9" type="ORF">BTM25_51080</name>
</gene>
<dbReference type="SUPFAM" id="SSF161098">
    <property type="entry name" value="MetI-like"/>
    <property type="match status" value="1"/>
</dbReference>
<proteinExistence type="inferred from homology"/>
<keyword evidence="6 7" id="KW-0472">Membrane</keyword>
<dbReference type="PANTHER" id="PTHR30193">
    <property type="entry name" value="ABC TRANSPORTER PERMEASE PROTEIN"/>
    <property type="match status" value="1"/>
</dbReference>
<evidence type="ECO:0000256" key="7">
    <source>
        <dbReference type="RuleBase" id="RU363032"/>
    </source>
</evidence>
<dbReference type="AlphaFoldDB" id="A0A2P4UCZ6"/>
<comment type="caution">
    <text evidence="9">The sequence shown here is derived from an EMBL/GenBank/DDBJ whole genome shotgun (WGS) entry which is preliminary data.</text>
</comment>
<feature type="domain" description="ABC transmembrane type-1" evidence="8">
    <location>
        <begin position="64"/>
        <end position="285"/>
    </location>
</feature>
<name>A0A2P4UCZ6_9ACTN</name>